<dbReference type="RefSeq" id="XP_024742363.1">
    <property type="nucleotide sequence ID" value="XM_024873941.1"/>
</dbReference>
<name>A0A2J6TR26_9HELO</name>
<evidence type="ECO:0000313" key="3">
    <source>
        <dbReference type="Proteomes" id="UP000235371"/>
    </source>
</evidence>
<accession>A0A2J6TR26</accession>
<gene>
    <name evidence="2" type="ORF">K444DRAFT_519274</name>
</gene>
<dbReference type="GeneID" id="36582021"/>
<dbReference type="EMBL" id="KZ613746">
    <property type="protein sequence ID" value="PMD65459.1"/>
    <property type="molecule type" value="Genomic_DNA"/>
</dbReference>
<dbReference type="PANTHER" id="PTHR17630">
    <property type="entry name" value="DIENELACTONE HYDROLASE"/>
    <property type="match status" value="1"/>
</dbReference>
<organism evidence="2 3">
    <name type="scientific">Hyaloscypha bicolor E</name>
    <dbReference type="NCBI Taxonomy" id="1095630"/>
    <lineage>
        <taxon>Eukaryota</taxon>
        <taxon>Fungi</taxon>
        <taxon>Dikarya</taxon>
        <taxon>Ascomycota</taxon>
        <taxon>Pezizomycotina</taxon>
        <taxon>Leotiomycetes</taxon>
        <taxon>Helotiales</taxon>
        <taxon>Hyaloscyphaceae</taxon>
        <taxon>Hyaloscypha</taxon>
        <taxon>Hyaloscypha bicolor</taxon>
    </lineage>
</organism>
<dbReference type="STRING" id="1095630.A0A2J6TR26"/>
<reference evidence="2 3" key="1">
    <citation type="submission" date="2016-04" db="EMBL/GenBank/DDBJ databases">
        <title>A degradative enzymes factory behind the ericoid mycorrhizal symbiosis.</title>
        <authorList>
            <consortium name="DOE Joint Genome Institute"/>
            <person name="Martino E."/>
            <person name="Morin E."/>
            <person name="Grelet G."/>
            <person name="Kuo A."/>
            <person name="Kohler A."/>
            <person name="Daghino S."/>
            <person name="Barry K."/>
            <person name="Choi C."/>
            <person name="Cichocki N."/>
            <person name="Clum A."/>
            <person name="Copeland A."/>
            <person name="Hainaut M."/>
            <person name="Haridas S."/>
            <person name="Labutti K."/>
            <person name="Lindquist E."/>
            <person name="Lipzen A."/>
            <person name="Khouja H.-R."/>
            <person name="Murat C."/>
            <person name="Ohm R."/>
            <person name="Olson A."/>
            <person name="Spatafora J."/>
            <person name="Veneault-Fourrey C."/>
            <person name="Henrissat B."/>
            <person name="Grigoriev I."/>
            <person name="Martin F."/>
            <person name="Perotto S."/>
        </authorList>
    </citation>
    <scope>NUCLEOTIDE SEQUENCE [LARGE SCALE GENOMIC DNA]</scope>
    <source>
        <strain evidence="2 3">E</strain>
    </source>
</reference>
<dbReference type="PANTHER" id="PTHR17630:SF44">
    <property type="entry name" value="PROTEIN AIM2"/>
    <property type="match status" value="1"/>
</dbReference>
<dbReference type="InterPro" id="IPR002925">
    <property type="entry name" value="Dienelactn_hydro"/>
</dbReference>
<dbReference type="AlphaFoldDB" id="A0A2J6TR26"/>
<dbReference type="GO" id="GO:0016787">
    <property type="term" value="F:hydrolase activity"/>
    <property type="evidence" value="ECO:0007669"/>
    <property type="project" value="InterPro"/>
</dbReference>
<keyword evidence="3" id="KW-1185">Reference proteome</keyword>
<dbReference type="InParanoid" id="A0A2J6TR26"/>
<proteinExistence type="predicted"/>
<evidence type="ECO:0000313" key="2">
    <source>
        <dbReference type="EMBL" id="PMD65459.1"/>
    </source>
</evidence>
<sequence length="104" mass="11687">VNTGFIAHTADVTANLLQGVQGPLSIASAGDDAIQTQDRRFQSENILKQNGWPYKISLYSHLRHGFAVRRAVITKAEVYAKKQAFFQAVQWFEKHLVDGSKEEQ</sequence>
<dbReference type="Pfam" id="PF01738">
    <property type="entry name" value="DLH"/>
    <property type="match status" value="1"/>
</dbReference>
<dbReference type="Gene3D" id="3.40.50.1820">
    <property type="entry name" value="alpha/beta hydrolase"/>
    <property type="match status" value="1"/>
</dbReference>
<protein>
    <recommendedName>
        <fullName evidence="1">Dienelactone hydrolase domain-containing protein</fullName>
    </recommendedName>
</protein>
<evidence type="ECO:0000259" key="1">
    <source>
        <dbReference type="Pfam" id="PF01738"/>
    </source>
</evidence>
<feature type="domain" description="Dienelactone hydrolase" evidence="1">
    <location>
        <begin position="11"/>
        <end position="95"/>
    </location>
</feature>
<dbReference type="OrthoDB" id="17560at2759"/>
<dbReference type="Proteomes" id="UP000235371">
    <property type="component" value="Unassembled WGS sequence"/>
</dbReference>
<dbReference type="InterPro" id="IPR029058">
    <property type="entry name" value="AB_hydrolase_fold"/>
</dbReference>
<feature type="non-terminal residue" evidence="2">
    <location>
        <position position="1"/>
    </location>
</feature>